<evidence type="ECO:0000313" key="9">
    <source>
        <dbReference type="Proteomes" id="UP000184383"/>
    </source>
</evidence>
<dbReference type="SUPFAM" id="SSF51161">
    <property type="entry name" value="Trimeric LpxA-like enzymes"/>
    <property type="match status" value="1"/>
</dbReference>
<dbReference type="Gene3D" id="2.160.10.10">
    <property type="entry name" value="Hexapeptide repeat proteins"/>
    <property type="match status" value="1"/>
</dbReference>
<evidence type="ECO:0000256" key="5">
    <source>
        <dbReference type="ARBA" id="ARBA00023212"/>
    </source>
</evidence>
<evidence type="ECO:0000256" key="7">
    <source>
        <dbReference type="SAM" id="MobiDB-lite"/>
    </source>
</evidence>
<name>A0A1L9RZC8_ASPWE</name>
<feature type="region of interest" description="Disordered" evidence="7">
    <location>
        <begin position="1"/>
        <end position="42"/>
    </location>
</feature>
<dbReference type="PANTHER" id="PTHR13072">
    <property type="entry name" value="DYNACTIN 6"/>
    <property type="match status" value="1"/>
</dbReference>
<evidence type="ECO:0000256" key="6">
    <source>
        <dbReference type="ARBA" id="ARBA00034687"/>
    </source>
</evidence>
<comment type="function">
    <text evidence="6">Part of the dynactin complex that activates the molecular motor dynein for ultra-processive transport along microtubules.</text>
</comment>
<gene>
    <name evidence="8" type="ORF">ASPWEDRAFT_22463</name>
</gene>
<sequence length="244" mass="25575">MDPQQSQSRQHLKPHPHHPQQRASSSAASSGSAPSIPRPPLSVHPTVTIADAVVFQGTHPISIGAGTIIHPRARFYSFDGPIYIGDGSIISEKSVIGIAPTAPPPSSTHGREGIPIRISNAVVVGPQASVFPGAHIHSSTVVESLAIIHKRASLGSHSKVCAACEVPPNAVVREWSVVWGSGTGFGQRRKRAKGKMSSAVAVAQGIQGLEGKVIEDARLIVLHKEREALSRMIGSSAGAGARRR</sequence>
<reference evidence="9" key="1">
    <citation type="journal article" date="2017" name="Genome Biol.">
        <title>Comparative genomics reveals high biological diversity and specific adaptations in the industrially and medically important fungal genus Aspergillus.</title>
        <authorList>
            <person name="de Vries R.P."/>
            <person name="Riley R."/>
            <person name="Wiebenga A."/>
            <person name="Aguilar-Osorio G."/>
            <person name="Amillis S."/>
            <person name="Uchima C.A."/>
            <person name="Anderluh G."/>
            <person name="Asadollahi M."/>
            <person name="Askin M."/>
            <person name="Barry K."/>
            <person name="Battaglia E."/>
            <person name="Bayram O."/>
            <person name="Benocci T."/>
            <person name="Braus-Stromeyer S.A."/>
            <person name="Caldana C."/>
            <person name="Canovas D."/>
            <person name="Cerqueira G.C."/>
            <person name="Chen F."/>
            <person name="Chen W."/>
            <person name="Choi C."/>
            <person name="Clum A."/>
            <person name="Dos Santos R.A."/>
            <person name="Damasio A.R."/>
            <person name="Diallinas G."/>
            <person name="Emri T."/>
            <person name="Fekete E."/>
            <person name="Flipphi M."/>
            <person name="Freyberg S."/>
            <person name="Gallo A."/>
            <person name="Gournas C."/>
            <person name="Habgood R."/>
            <person name="Hainaut M."/>
            <person name="Harispe M.L."/>
            <person name="Henrissat B."/>
            <person name="Hilden K.S."/>
            <person name="Hope R."/>
            <person name="Hossain A."/>
            <person name="Karabika E."/>
            <person name="Karaffa L."/>
            <person name="Karanyi Z."/>
            <person name="Krasevec N."/>
            <person name="Kuo A."/>
            <person name="Kusch H."/>
            <person name="LaButti K."/>
            <person name="Lagendijk E.L."/>
            <person name="Lapidus A."/>
            <person name="Levasseur A."/>
            <person name="Lindquist E."/>
            <person name="Lipzen A."/>
            <person name="Logrieco A.F."/>
            <person name="MacCabe A."/>
            <person name="Maekelae M.R."/>
            <person name="Malavazi I."/>
            <person name="Melin P."/>
            <person name="Meyer V."/>
            <person name="Mielnichuk N."/>
            <person name="Miskei M."/>
            <person name="Molnar A.P."/>
            <person name="Mule G."/>
            <person name="Ngan C.Y."/>
            <person name="Orejas M."/>
            <person name="Orosz E."/>
            <person name="Ouedraogo J.P."/>
            <person name="Overkamp K.M."/>
            <person name="Park H.-S."/>
            <person name="Perrone G."/>
            <person name="Piumi F."/>
            <person name="Punt P.J."/>
            <person name="Ram A.F."/>
            <person name="Ramon A."/>
            <person name="Rauscher S."/>
            <person name="Record E."/>
            <person name="Riano-Pachon D.M."/>
            <person name="Robert V."/>
            <person name="Roehrig J."/>
            <person name="Ruller R."/>
            <person name="Salamov A."/>
            <person name="Salih N.S."/>
            <person name="Samson R.A."/>
            <person name="Sandor E."/>
            <person name="Sanguinetti M."/>
            <person name="Schuetze T."/>
            <person name="Sepcic K."/>
            <person name="Shelest E."/>
            <person name="Sherlock G."/>
            <person name="Sophianopoulou V."/>
            <person name="Squina F.M."/>
            <person name="Sun H."/>
            <person name="Susca A."/>
            <person name="Todd R.B."/>
            <person name="Tsang A."/>
            <person name="Unkles S.E."/>
            <person name="van de Wiele N."/>
            <person name="van Rossen-Uffink D."/>
            <person name="Oliveira J.V."/>
            <person name="Vesth T.C."/>
            <person name="Visser J."/>
            <person name="Yu J.-H."/>
            <person name="Zhou M."/>
            <person name="Andersen M.R."/>
            <person name="Archer D.B."/>
            <person name="Baker S.E."/>
            <person name="Benoit I."/>
            <person name="Brakhage A.A."/>
            <person name="Braus G.H."/>
            <person name="Fischer R."/>
            <person name="Frisvad J.C."/>
            <person name="Goldman G.H."/>
            <person name="Houbraken J."/>
            <person name="Oakley B."/>
            <person name="Pocsi I."/>
            <person name="Scazzocchio C."/>
            <person name="Seiboth B."/>
            <person name="vanKuyk P.A."/>
            <person name="Wortman J."/>
            <person name="Dyer P.S."/>
            <person name="Grigoriev I.V."/>
        </authorList>
    </citation>
    <scope>NUCLEOTIDE SEQUENCE [LARGE SCALE GENOMIC DNA]</scope>
    <source>
        <strain evidence="9">DTO 134E9</strain>
    </source>
</reference>
<dbReference type="InterPro" id="IPR027777">
    <property type="entry name" value="DCTN6"/>
</dbReference>
<dbReference type="Proteomes" id="UP000184383">
    <property type="component" value="Unassembled WGS sequence"/>
</dbReference>
<keyword evidence="9" id="KW-1185">Reference proteome</keyword>
<dbReference type="AlphaFoldDB" id="A0A1L9RZC8"/>
<dbReference type="EMBL" id="KV878209">
    <property type="protein sequence ID" value="OJJ40265.1"/>
    <property type="molecule type" value="Genomic_DNA"/>
</dbReference>
<dbReference type="GO" id="GO:0005869">
    <property type="term" value="C:dynactin complex"/>
    <property type="evidence" value="ECO:0007669"/>
    <property type="project" value="InterPro"/>
</dbReference>
<dbReference type="STRING" id="1073089.A0A1L9RZC8"/>
<accession>A0A1L9RZC8</accession>
<dbReference type="GO" id="GO:0070840">
    <property type="term" value="F:dynein complex binding"/>
    <property type="evidence" value="ECO:0007669"/>
    <property type="project" value="TreeGrafter"/>
</dbReference>
<protein>
    <recommendedName>
        <fullName evidence="3">Dynactin subunit 6</fullName>
    </recommendedName>
</protein>
<dbReference type="PANTHER" id="PTHR13072:SF0">
    <property type="entry name" value="DYNACTIN SUBUNIT 6"/>
    <property type="match status" value="1"/>
</dbReference>
<organism evidence="8 9">
    <name type="scientific">Aspergillus wentii DTO 134E9</name>
    <dbReference type="NCBI Taxonomy" id="1073089"/>
    <lineage>
        <taxon>Eukaryota</taxon>
        <taxon>Fungi</taxon>
        <taxon>Dikarya</taxon>
        <taxon>Ascomycota</taxon>
        <taxon>Pezizomycotina</taxon>
        <taxon>Eurotiomycetes</taxon>
        <taxon>Eurotiomycetidae</taxon>
        <taxon>Eurotiales</taxon>
        <taxon>Aspergillaceae</taxon>
        <taxon>Aspergillus</taxon>
        <taxon>Aspergillus subgen. Cremei</taxon>
    </lineage>
</organism>
<proteinExistence type="inferred from homology"/>
<feature type="compositionally biased region" description="Basic residues" evidence="7">
    <location>
        <begin position="10"/>
        <end position="20"/>
    </location>
</feature>
<keyword evidence="4" id="KW-0963">Cytoplasm</keyword>
<evidence type="ECO:0000256" key="1">
    <source>
        <dbReference type="ARBA" id="ARBA00004245"/>
    </source>
</evidence>
<dbReference type="OrthoDB" id="2355at2759"/>
<comment type="similarity">
    <text evidence="2">Belongs to the dynactin subunits 5/6 family. Dynactin subunit 6 subfamily.</text>
</comment>
<feature type="compositionally biased region" description="Low complexity" evidence="7">
    <location>
        <begin position="23"/>
        <end position="35"/>
    </location>
</feature>
<evidence type="ECO:0000256" key="3">
    <source>
        <dbReference type="ARBA" id="ARBA00016573"/>
    </source>
</evidence>
<evidence type="ECO:0000256" key="4">
    <source>
        <dbReference type="ARBA" id="ARBA00022490"/>
    </source>
</evidence>
<dbReference type="GeneID" id="63748188"/>
<dbReference type="RefSeq" id="XP_040693941.1">
    <property type="nucleotide sequence ID" value="XM_040832340.1"/>
</dbReference>
<keyword evidence="5" id="KW-0206">Cytoskeleton</keyword>
<evidence type="ECO:0000313" key="8">
    <source>
        <dbReference type="EMBL" id="OJJ40265.1"/>
    </source>
</evidence>
<comment type="subcellular location">
    <subcellularLocation>
        <location evidence="1">Cytoplasm</location>
        <location evidence="1">Cytoskeleton</location>
    </subcellularLocation>
</comment>
<dbReference type="InterPro" id="IPR011004">
    <property type="entry name" value="Trimer_LpxA-like_sf"/>
</dbReference>
<evidence type="ECO:0000256" key="2">
    <source>
        <dbReference type="ARBA" id="ARBA00007719"/>
    </source>
</evidence>
<dbReference type="GO" id="GO:0007052">
    <property type="term" value="P:mitotic spindle organization"/>
    <property type="evidence" value="ECO:0007669"/>
    <property type="project" value="TreeGrafter"/>
</dbReference>
<dbReference type="VEuPathDB" id="FungiDB:ASPWEDRAFT_22463"/>